<dbReference type="Proteomes" id="UP000055047">
    <property type="component" value="Unassembled WGS sequence"/>
</dbReference>
<feature type="transmembrane region" description="Helical" evidence="1">
    <location>
        <begin position="20"/>
        <end position="41"/>
    </location>
</feature>
<organism evidence="2 3">
    <name type="scientific">Anaplasma phagocytophilum</name>
    <name type="common">Ehrlichia phagocytophila</name>
    <dbReference type="NCBI Taxonomy" id="948"/>
    <lineage>
        <taxon>Bacteria</taxon>
        <taxon>Pseudomonadati</taxon>
        <taxon>Pseudomonadota</taxon>
        <taxon>Alphaproteobacteria</taxon>
        <taxon>Rickettsiales</taxon>
        <taxon>Anaplasmataceae</taxon>
        <taxon>Anaplasma</taxon>
        <taxon>phagocytophilum group</taxon>
    </lineage>
</organism>
<gene>
    <name evidence="2" type="ORF">ANAPHAGO_00187</name>
</gene>
<evidence type="ECO:0000313" key="2">
    <source>
        <dbReference type="EMBL" id="CEG20702.1"/>
    </source>
</evidence>
<keyword evidence="1" id="KW-0472">Membrane</keyword>
<evidence type="ECO:0000256" key="1">
    <source>
        <dbReference type="SAM" id="Phobius"/>
    </source>
</evidence>
<evidence type="ECO:0000313" key="3">
    <source>
        <dbReference type="Proteomes" id="UP000055047"/>
    </source>
</evidence>
<proteinExistence type="predicted"/>
<dbReference type="AlphaFoldDB" id="A0A098EFZ2"/>
<accession>A0A098EFZ2</accession>
<protein>
    <submittedName>
        <fullName evidence="2">Uncharacterized protein</fullName>
    </submittedName>
</protein>
<name>A0A098EFZ2_ANAPH</name>
<dbReference type="EMBL" id="CCXQ01000064">
    <property type="protein sequence ID" value="CEG20702.1"/>
    <property type="molecule type" value="Genomic_DNA"/>
</dbReference>
<reference evidence="2 3" key="1">
    <citation type="submission" date="2014-09" db="EMBL/GenBank/DDBJ databases">
        <authorList>
            <person name="Loux Valentin"/>
            <person name="Dugat Thibaut"/>
        </authorList>
    </citation>
    <scope>NUCLEOTIDE SEQUENCE [LARGE SCALE GENOMIC DNA]</scope>
    <source>
        <strain evidence="2 3">BOV-10_179</strain>
    </source>
</reference>
<keyword evidence="1" id="KW-0812">Transmembrane</keyword>
<keyword evidence="1" id="KW-1133">Transmembrane helix</keyword>
<sequence length="46" mass="5115">MSSVFLSTGCALSRKIDIIYAIRAAASLMTTITLYVVYGFFFEVML</sequence>